<dbReference type="Pfam" id="PF08386">
    <property type="entry name" value="Abhydrolase_4"/>
    <property type="match status" value="1"/>
</dbReference>
<evidence type="ECO:0000313" key="3">
    <source>
        <dbReference type="EMBL" id="GGE39042.1"/>
    </source>
</evidence>
<name>A0ABQ1SJ96_9FLAO</name>
<dbReference type="PANTHER" id="PTHR43689:SF8">
    <property type="entry name" value="ALPHA_BETA-HYDROLASES SUPERFAMILY PROTEIN"/>
    <property type="match status" value="1"/>
</dbReference>
<feature type="domain" description="Peptidase S33 tripeptidyl aminopeptidase-like C-terminal" evidence="2">
    <location>
        <begin position="223"/>
        <end position="277"/>
    </location>
</feature>
<sequence>MKKLINKYLPKIIGIQLNSLYRINKKKAVIKVYRIFCTPRGGKVKPNQELFLRNAKATKINHGSIQLQTYHWKNDGPTLLLIHGWDSNTSRWKDLIELLNKQNFNIIAFDAPAQGYSGGKLLNVPLYSKCVAKMIKMYKPKFLVGHSMGGMSIFFNEHQQKSNSVEKIVSLGAPAEMKKIIDDLQKILGLKPKLMKDVEEYFTDKFEYKFVDFATQNFVKSVHQECLIIHDKYDKVVPFEAGKALHQQLPNSNFIETEGAGHSLNRDYIHQHIIDFLAR</sequence>
<keyword evidence="3" id="KW-0378">Hydrolase</keyword>
<evidence type="ECO:0000259" key="2">
    <source>
        <dbReference type="Pfam" id="PF08386"/>
    </source>
</evidence>
<protein>
    <submittedName>
        <fullName evidence="3">Alpha/beta hydrolase</fullName>
    </submittedName>
</protein>
<dbReference type="InterPro" id="IPR029058">
    <property type="entry name" value="AB_hydrolase_fold"/>
</dbReference>
<dbReference type="EMBL" id="BMGM01000008">
    <property type="protein sequence ID" value="GGE39042.1"/>
    <property type="molecule type" value="Genomic_DNA"/>
</dbReference>
<accession>A0ABQ1SJ96</accession>
<evidence type="ECO:0000313" key="4">
    <source>
        <dbReference type="Proteomes" id="UP000599179"/>
    </source>
</evidence>
<comment type="caution">
    <text evidence="3">The sequence shown here is derived from an EMBL/GenBank/DDBJ whole genome shotgun (WGS) entry which is preliminary data.</text>
</comment>
<evidence type="ECO:0000259" key="1">
    <source>
        <dbReference type="Pfam" id="PF00561"/>
    </source>
</evidence>
<dbReference type="Proteomes" id="UP000599179">
    <property type="component" value="Unassembled WGS sequence"/>
</dbReference>
<gene>
    <name evidence="3" type="ORF">GCM10010832_19150</name>
</gene>
<proteinExistence type="predicted"/>
<dbReference type="GO" id="GO:0016787">
    <property type="term" value="F:hydrolase activity"/>
    <property type="evidence" value="ECO:0007669"/>
    <property type="project" value="UniProtKB-KW"/>
</dbReference>
<dbReference type="PANTHER" id="PTHR43689">
    <property type="entry name" value="HYDROLASE"/>
    <property type="match status" value="1"/>
</dbReference>
<reference evidence="4" key="1">
    <citation type="journal article" date="2019" name="Int. J. Syst. Evol. Microbiol.">
        <title>The Global Catalogue of Microorganisms (GCM) 10K type strain sequencing project: providing services to taxonomists for standard genome sequencing and annotation.</title>
        <authorList>
            <consortium name="The Broad Institute Genomics Platform"/>
            <consortium name="The Broad Institute Genome Sequencing Center for Infectious Disease"/>
            <person name="Wu L."/>
            <person name="Ma J."/>
        </authorList>
    </citation>
    <scope>NUCLEOTIDE SEQUENCE [LARGE SCALE GENOMIC DNA]</scope>
    <source>
        <strain evidence="4">CGMCC 1.12931</strain>
    </source>
</reference>
<feature type="domain" description="AB hydrolase-1" evidence="1">
    <location>
        <begin position="77"/>
        <end position="196"/>
    </location>
</feature>
<organism evidence="3 4">
    <name type="scientific">Psychroflexus planctonicus</name>
    <dbReference type="NCBI Taxonomy" id="1526575"/>
    <lineage>
        <taxon>Bacteria</taxon>
        <taxon>Pseudomonadati</taxon>
        <taxon>Bacteroidota</taxon>
        <taxon>Flavobacteriia</taxon>
        <taxon>Flavobacteriales</taxon>
        <taxon>Flavobacteriaceae</taxon>
        <taxon>Psychroflexus</taxon>
    </lineage>
</organism>
<dbReference type="InterPro" id="IPR013595">
    <property type="entry name" value="Pept_S33_TAP-like_C"/>
</dbReference>
<dbReference type="InterPro" id="IPR000073">
    <property type="entry name" value="AB_hydrolase_1"/>
</dbReference>
<dbReference type="Gene3D" id="3.40.50.1820">
    <property type="entry name" value="alpha/beta hydrolase"/>
    <property type="match status" value="1"/>
</dbReference>
<dbReference type="Pfam" id="PF00561">
    <property type="entry name" value="Abhydrolase_1"/>
    <property type="match status" value="1"/>
</dbReference>
<dbReference type="RefSeq" id="WP_188458901.1">
    <property type="nucleotide sequence ID" value="NZ_BMGM01000008.1"/>
</dbReference>
<dbReference type="SUPFAM" id="SSF53474">
    <property type="entry name" value="alpha/beta-Hydrolases"/>
    <property type="match status" value="1"/>
</dbReference>
<keyword evidence="4" id="KW-1185">Reference proteome</keyword>